<organism evidence="1 2">
    <name type="scientific">Mycena albidolilacea</name>
    <dbReference type="NCBI Taxonomy" id="1033008"/>
    <lineage>
        <taxon>Eukaryota</taxon>
        <taxon>Fungi</taxon>
        <taxon>Dikarya</taxon>
        <taxon>Basidiomycota</taxon>
        <taxon>Agaricomycotina</taxon>
        <taxon>Agaricomycetes</taxon>
        <taxon>Agaricomycetidae</taxon>
        <taxon>Agaricales</taxon>
        <taxon>Marasmiineae</taxon>
        <taxon>Mycenaceae</taxon>
        <taxon>Mycena</taxon>
    </lineage>
</organism>
<evidence type="ECO:0000313" key="1">
    <source>
        <dbReference type="EMBL" id="KAJ7368328.1"/>
    </source>
</evidence>
<proteinExistence type="predicted"/>
<keyword evidence="2" id="KW-1185">Reference proteome</keyword>
<accession>A0AAD7AV25</accession>
<gene>
    <name evidence="1" type="ORF">DFH08DRAFT_22753</name>
</gene>
<reference evidence="1" key="1">
    <citation type="submission" date="2023-03" db="EMBL/GenBank/DDBJ databases">
        <title>Massive genome expansion in bonnet fungi (Mycena s.s.) driven by repeated elements and novel gene families across ecological guilds.</title>
        <authorList>
            <consortium name="Lawrence Berkeley National Laboratory"/>
            <person name="Harder C.B."/>
            <person name="Miyauchi S."/>
            <person name="Viragh M."/>
            <person name="Kuo A."/>
            <person name="Thoen E."/>
            <person name="Andreopoulos B."/>
            <person name="Lu D."/>
            <person name="Skrede I."/>
            <person name="Drula E."/>
            <person name="Henrissat B."/>
            <person name="Morin E."/>
            <person name="Kohler A."/>
            <person name="Barry K."/>
            <person name="LaButti K."/>
            <person name="Morin E."/>
            <person name="Salamov A."/>
            <person name="Lipzen A."/>
            <person name="Mereny Z."/>
            <person name="Hegedus B."/>
            <person name="Baldrian P."/>
            <person name="Stursova M."/>
            <person name="Weitz H."/>
            <person name="Taylor A."/>
            <person name="Grigoriev I.V."/>
            <person name="Nagy L.G."/>
            <person name="Martin F."/>
            <person name="Kauserud H."/>
        </authorList>
    </citation>
    <scope>NUCLEOTIDE SEQUENCE</scope>
    <source>
        <strain evidence="1">CBHHK002</strain>
    </source>
</reference>
<comment type="caution">
    <text evidence="1">The sequence shown here is derived from an EMBL/GenBank/DDBJ whole genome shotgun (WGS) entry which is preliminary data.</text>
</comment>
<dbReference type="Proteomes" id="UP001218218">
    <property type="component" value="Unassembled WGS sequence"/>
</dbReference>
<name>A0AAD7AV25_9AGAR</name>
<evidence type="ECO:0000313" key="2">
    <source>
        <dbReference type="Proteomes" id="UP001218218"/>
    </source>
</evidence>
<protein>
    <submittedName>
        <fullName evidence="1">Uncharacterized protein</fullName>
    </submittedName>
</protein>
<dbReference type="AlphaFoldDB" id="A0AAD7AV25"/>
<dbReference type="EMBL" id="JARIHO010000001">
    <property type="protein sequence ID" value="KAJ7368328.1"/>
    <property type="molecule type" value="Genomic_DNA"/>
</dbReference>
<sequence>MTTKIRIRFKGVGPDFRATRWRLPSQTDCFRSLPPNATSLFVPAENSLFIDRPGDRRRQEVAFRDVRSGLSDDGYTSLVFARVSKKFCFRLLFNAERDTDDICSETCRTYKRLVRDAQFHSDHLGDAEGLMVPVHYGVWPMNTGDWVGKVLFSIAQYCGVA</sequence>